<feature type="transmembrane region" description="Helical" evidence="18">
    <location>
        <begin position="673"/>
        <end position="699"/>
    </location>
</feature>
<evidence type="ECO:0000256" key="6">
    <source>
        <dbReference type="ARBA" id="ARBA00022568"/>
    </source>
</evidence>
<dbReference type="AlphaFoldDB" id="A0ABD3NNS0"/>
<keyword evidence="12 18" id="KW-1133">Transmembrane helix</keyword>
<dbReference type="PROSITE" id="PS00018">
    <property type="entry name" value="EF_HAND_1"/>
    <property type="match status" value="2"/>
</dbReference>
<keyword evidence="13" id="KW-0915">Sodium</keyword>
<dbReference type="SUPFAM" id="SSF47473">
    <property type="entry name" value="EF-hand"/>
    <property type="match status" value="1"/>
</dbReference>
<dbReference type="FunFam" id="1.20.1420.30:FF:000009">
    <property type="entry name" value="sodium/potassium/calcium exchanger 5 isoform X2"/>
    <property type="match status" value="1"/>
</dbReference>
<feature type="transmembrane region" description="Helical" evidence="18">
    <location>
        <begin position="777"/>
        <end position="797"/>
    </location>
</feature>
<accession>A0ABD3NNS0</accession>
<keyword evidence="9" id="KW-0106">Calcium</keyword>
<evidence type="ECO:0000259" key="19">
    <source>
        <dbReference type="PROSITE" id="PS50222"/>
    </source>
</evidence>
<dbReference type="SMART" id="SM00054">
    <property type="entry name" value="EFh"/>
    <property type="match status" value="3"/>
</dbReference>
<evidence type="ECO:0000256" key="10">
    <source>
        <dbReference type="ARBA" id="ARBA00022847"/>
    </source>
</evidence>
<organism evidence="20 21">
    <name type="scientific">Cyclotella cryptica</name>
    <dbReference type="NCBI Taxonomy" id="29204"/>
    <lineage>
        <taxon>Eukaryota</taxon>
        <taxon>Sar</taxon>
        <taxon>Stramenopiles</taxon>
        <taxon>Ochrophyta</taxon>
        <taxon>Bacillariophyta</taxon>
        <taxon>Coscinodiscophyceae</taxon>
        <taxon>Thalassiosirophycidae</taxon>
        <taxon>Stephanodiscales</taxon>
        <taxon>Stephanodiscaceae</taxon>
        <taxon>Cyclotella</taxon>
    </lineage>
</organism>
<dbReference type="Gene3D" id="1.10.238.10">
    <property type="entry name" value="EF-hand"/>
    <property type="match status" value="2"/>
</dbReference>
<feature type="region of interest" description="Disordered" evidence="17">
    <location>
        <begin position="134"/>
        <end position="172"/>
    </location>
</feature>
<evidence type="ECO:0000256" key="5">
    <source>
        <dbReference type="ARBA" id="ARBA00022538"/>
    </source>
</evidence>
<feature type="domain" description="EF-hand" evidence="19">
    <location>
        <begin position="508"/>
        <end position="543"/>
    </location>
</feature>
<evidence type="ECO:0000256" key="2">
    <source>
        <dbReference type="ARBA" id="ARBA00005364"/>
    </source>
</evidence>
<protein>
    <recommendedName>
        <fullName evidence="19">EF-hand domain-containing protein</fullName>
    </recommendedName>
</protein>
<dbReference type="Proteomes" id="UP001516023">
    <property type="component" value="Unassembled WGS sequence"/>
</dbReference>
<dbReference type="InterPro" id="IPR004481">
    <property type="entry name" value="K/Na/Ca-exchanger"/>
</dbReference>
<feature type="transmembrane region" description="Helical" evidence="18">
    <location>
        <begin position="711"/>
        <end position="733"/>
    </location>
</feature>
<feature type="transmembrane region" description="Helical" evidence="18">
    <location>
        <begin position="285"/>
        <end position="305"/>
    </location>
</feature>
<dbReference type="GO" id="GO:0006816">
    <property type="term" value="P:calcium ion transport"/>
    <property type="evidence" value="ECO:0007669"/>
    <property type="project" value="UniProtKB-KW"/>
</dbReference>
<evidence type="ECO:0000256" key="12">
    <source>
        <dbReference type="ARBA" id="ARBA00022989"/>
    </source>
</evidence>
<keyword evidence="10" id="KW-0769">Symport</keyword>
<dbReference type="NCBIfam" id="TIGR00367">
    <property type="entry name" value="calcium/sodium antiporter"/>
    <property type="match status" value="1"/>
</dbReference>
<feature type="domain" description="EF-hand" evidence="19">
    <location>
        <begin position="437"/>
        <end position="472"/>
    </location>
</feature>
<dbReference type="Pfam" id="PF01699">
    <property type="entry name" value="Na_Ca_ex"/>
    <property type="match status" value="2"/>
</dbReference>
<feature type="compositionally biased region" description="Low complexity" evidence="17">
    <location>
        <begin position="152"/>
        <end position="167"/>
    </location>
</feature>
<feature type="transmembrane region" description="Helical" evidence="18">
    <location>
        <begin position="250"/>
        <end position="273"/>
    </location>
</feature>
<dbReference type="Gene3D" id="1.20.1420.30">
    <property type="entry name" value="NCX, central ion-binding region"/>
    <property type="match status" value="2"/>
</dbReference>
<keyword evidence="14" id="KW-0406">Ion transport</keyword>
<evidence type="ECO:0000256" key="16">
    <source>
        <dbReference type="ARBA" id="ARBA00023201"/>
    </source>
</evidence>
<keyword evidence="21" id="KW-1185">Reference proteome</keyword>
<comment type="caution">
    <text evidence="20">The sequence shown here is derived from an EMBL/GenBank/DDBJ whole genome shotgun (WGS) entry which is preliminary data.</text>
</comment>
<keyword evidence="16" id="KW-0739">Sodium transport</keyword>
<evidence type="ECO:0000256" key="13">
    <source>
        <dbReference type="ARBA" id="ARBA00023053"/>
    </source>
</evidence>
<comment type="similarity">
    <text evidence="2">Belongs to the Ca(2+):cation antiporter (CaCA) (TC 2.A.19) family. SLC24A subfamily.</text>
</comment>
<keyword evidence="6" id="KW-0109">Calcium transport</keyword>
<evidence type="ECO:0000256" key="9">
    <source>
        <dbReference type="ARBA" id="ARBA00022837"/>
    </source>
</evidence>
<keyword evidence="3" id="KW-0813">Transport</keyword>
<feature type="transmembrane region" description="Helical" evidence="18">
    <location>
        <begin position="42"/>
        <end position="59"/>
    </location>
</feature>
<evidence type="ECO:0000256" key="14">
    <source>
        <dbReference type="ARBA" id="ARBA00023065"/>
    </source>
</evidence>
<keyword evidence="7 18" id="KW-0812">Transmembrane</keyword>
<dbReference type="PANTHER" id="PTHR10846:SF73">
    <property type="entry name" value="SODIUM_CALCIUM EXCHANGER MEMBRANE REGION DOMAIN-CONTAINING PROTEIN"/>
    <property type="match status" value="1"/>
</dbReference>
<evidence type="ECO:0000256" key="18">
    <source>
        <dbReference type="SAM" id="Phobius"/>
    </source>
</evidence>
<evidence type="ECO:0000256" key="17">
    <source>
        <dbReference type="SAM" id="MobiDB-lite"/>
    </source>
</evidence>
<gene>
    <name evidence="20" type="ORF">HJC23_005363</name>
</gene>
<dbReference type="GO" id="GO:0015293">
    <property type="term" value="F:symporter activity"/>
    <property type="evidence" value="ECO:0007669"/>
    <property type="project" value="UniProtKB-KW"/>
</dbReference>
<evidence type="ECO:0000256" key="3">
    <source>
        <dbReference type="ARBA" id="ARBA00022448"/>
    </source>
</evidence>
<keyword evidence="5" id="KW-0633">Potassium transport</keyword>
<dbReference type="PROSITE" id="PS50222">
    <property type="entry name" value="EF_HAND_2"/>
    <property type="match status" value="2"/>
</dbReference>
<keyword evidence="15 18" id="KW-0472">Membrane</keyword>
<dbReference type="InterPro" id="IPR011992">
    <property type="entry name" value="EF-hand-dom_pair"/>
</dbReference>
<feature type="transmembrane region" description="Helical" evidence="18">
    <location>
        <begin position="745"/>
        <end position="765"/>
    </location>
</feature>
<dbReference type="EMBL" id="JABMIG020000445">
    <property type="protein sequence ID" value="KAL3777730.1"/>
    <property type="molecule type" value="Genomic_DNA"/>
</dbReference>
<feature type="transmembrane region" description="Helical" evidence="18">
    <location>
        <begin position="641"/>
        <end position="661"/>
    </location>
</feature>
<sequence>MASMPSTSDTSIHLLTEVTTSTHHHRPFSIHGIHRRKHAVRAIFRSVSFLLLVMGYIVYHGVTSAQRYREANDDNVGGVSSRILENGEEYASSHLSGLSGNAHDSTVLTSFFAQDSLTNEELLLLSSPSQAHHQPSLQSLGIHDNHPSRNLQQSSNTTSTYNDNTTQPPCPILPTVSPPTAVALFLGILYTFLALAIVCDEFFVPALEEIASPRHLHISMDVAGATLMAAGGSAPELFTSFVGTFQQSDIGIGTIVGSAVFNVLFVIGVCSMLSREVLCLTWWPLFRDCLYYGCGLAVLSVVVGVSSAGEVRWWEALILLGMYVGYVVIMKYNRRLYKRITGKELVLGSEQEEEEVAGSSSENTEENVHPAAVENGEVAVGSRLNSETSNQLLSHEIQRAMVHTDFRWPGTFRAGVLKLLLHPSSWEDKGGIGIVAKIQGDVEHVFKTVDLNGDGVIDLEELGKLFVKLGHEISHEDLTGVFASLDLDSNGMISEDEFTKWYIKSEERVLSQVRHIFDEFDADKSGSIDRDEVRALLKKLQPGVTESDVDEALTAMYKSGSTEEITFDEFSHWYVNSMIFTKQQQDLEKQIEEEENGVCEALRPPKGEGLFAWLKYLLVLPLVACLTFTIPDVRRPGLGKWCYLSFVLSIVWIGFFSYWMVDWTELLGNTIGIPSVVMGLTLLAAGTSVPDLLSSVIVARMGEGDMAVSSSIGSNIFDILVGLPLPWLCFTMYPKTPSVVVINAQGIWVSICILIGMLFAIVIIIHCQGWKMTRTLGACMFFLYFAYLAQAVVTEYFKNPCFCA</sequence>
<dbReference type="GO" id="GO:0006813">
    <property type="term" value="P:potassium ion transport"/>
    <property type="evidence" value="ECO:0007669"/>
    <property type="project" value="UniProtKB-KW"/>
</dbReference>
<feature type="transmembrane region" description="Helical" evidence="18">
    <location>
        <begin position="181"/>
        <end position="204"/>
    </location>
</feature>
<dbReference type="InterPro" id="IPR004837">
    <property type="entry name" value="NaCa_Exmemb"/>
</dbReference>
<dbReference type="GO" id="GO:0015297">
    <property type="term" value="F:antiporter activity"/>
    <property type="evidence" value="ECO:0007669"/>
    <property type="project" value="UniProtKB-KW"/>
</dbReference>
<dbReference type="InterPro" id="IPR044880">
    <property type="entry name" value="NCX_ion-bd_dom_sf"/>
</dbReference>
<evidence type="ECO:0000256" key="1">
    <source>
        <dbReference type="ARBA" id="ARBA00004141"/>
    </source>
</evidence>
<dbReference type="Pfam" id="PF13499">
    <property type="entry name" value="EF-hand_7"/>
    <property type="match status" value="2"/>
</dbReference>
<evidence type="ECO:0000313" key="21">
    <source>
        <dbReference type="Proteomes" id="UP001516023"/>
    </source>
</evidence>
<dbReference type="InterPro" id="IPR018247">
    <property type="entry name" value="EF_Hand_1_Ca_BS"/>
</dbReference>
<name>A0ABD3NNS0_9STRA</name>
<proteinExistence type="inferred from homology"/>
<evidence type="ECO:0000256" key="15">
    <source>
        <dbReference type="ARBA" id="ARBA00023136"/>
    </source>
</evidence>
<keyword evidence="4" id="KW-0050">Antiport</keyword>
<evidence type="ECO:0000256" key="7">
    <source>
        <dbReference type="ARBA" id="ARBA00022692"/>
    </source>
</evidence>
<dbReference type="FunFam" id="1.20.1420.30:FF:000004">
    <property type="entry name" value="Sodium/potassium/calcium exchanger 2 isoform 1"/>
    <property type="match status" value="1"/>
</dbReference>
<keyword evidence="11" id="KW-0630">Potassium</keyword>
<feature type="transmembrane region" description="Helical" evidence="18">
    <location>
        <begin position="311"/>
        <end position="329"/>
    </location>
</feature>
<keyword evidence="8" id="KW-0732">Signal</keyword>
<reference evidence="20 21" key="1">
    <citation type="journal article" date="2020" name="G3 (Bethesda)">
        <title>Improved Reference Genome for Cyclotella cryptica CCMP332, a Model for Cell Wall Morphogenesis, Salinity Adaptation, and Lipid Production in Diatoms (Bacillariophyta).</title>
        <authorList>
            <person name="Roberts W.R."/>
            <person name="Downey K.M."/>
            <person name="Ruck E.C."/>
            <person name="Traller J.C."/>
            <person name="Alverson A.J."/>
        </authorList>
    </citation>
    <scope>NUCLEOTIDE SEQUENCE [LARGE SCALE GENOMIC DNA]</scope>
    <source>
        <strain evidence="20 21">CCMP332</strain>
    </source>
</reference>
<evidence type="ECO:0000313" key="20">
    <source>
        <dbReference type="EMBL" id="KAL3777730.1"/>
    </source>
</evidence>
<dbReference type="GO" id="GO:0006814">
    <property type="term" value="P:sodium ion transport"/>
    <property type="evidence" value="ECO:0007669"/>
    <property type="project" value="UniProtKB-KW"/>
</dbReference>
<evidence type="ECO:0000256" key="8">
    <source>
        <dbReference type="ARBA" id="ARBA00022729"/>
    </source>
</evidence>
<dbReference type="InterPro" id="IPR002048">
    <property type="entry name" value="EF_hand_dom"/>
</dbReference>
<dbReference type="GO" id="GO:0016020">
    <property type="term" value="C:membrane"/>
    <property type="evidence" value="ECO:0007669"/>
    <property type="project" value="UniProtKB-SubCell"/>
</dbReference>
<evidence type="ECO:0000256" key="4">
    <source>
        <dbReference type="ARBA" id="ARBA00022449"/>
    </source>
</evidence>
<evidence type="ECO:0000256" key="11">
    <source>
        <dbReference type="ARBA" id="ARBA00022958"/>
    </source>
</evidence>
<comment type="subcellular location">
    <subcellularLocation>
        <location evidence="1">Membrane</location>
        <topology evidence="1">Multi-pass membrane protein</topology>
    </subcellularLocation>
</comment>
<dbReference type="PANTHER" id="PTHR10846">
    <property type="entry name" value="SODIUM/POTASSIUM/CALCIUM EXCHANGER"/>
    <property type="match status" value="1"/>
</dbReference>